<comment type="caution">
    <text evidence="3">The sequence shown here is derived from an EMBL/GenBank/DDBJ whole genome shotgun (WGS) entry which is preliminary data.</text>
</comment>
<feature type="region of interest" description="Disordered" evidence="1">
    <location>
        <begin position="486"/>
        <end position="638"/>
    </location>
</feature>
<feature type="compositionally biased region" description="Polar residues" evidence="1">
    <location>
        <begin position="493"/>
        <end position="518"/>
    </location>
</feature>
<organism evidence="3 4">
    <name type="scientific">Fusarium longipes</name>
    <dbReference type="NCBI Taxonomy" id="694270"/>
    <lineage>
        <taxon>Eukaryota</taxon>
        <taxon>Fungi</taxon>
        <taxon>Dikarya</taxon>
        <taxon>Ascomycota</taxon>
        <taxon>Pezizomycotina</taxon>
        <taxon>Sordariomycetes</taxon>
        <taxon>Hypocreomycetidae</taxon>
        <taxon>Hypocreales</taxon>
        <taxon>Nectriaceae</taxon>
        <taxon>Fusarium</taxon>
    </lineage>
</organism>
<keyword evidence="4" id="KW-1185">Reference proteome</keyword>
<reference evidence="3 4" key="1">
    <citation type="journal article" date="2018" name="PLoS Pathog.">
        <title>Evolution of structural diversity of trichothecenes, a family of toxins produced by plant pathogenic and entomopathogenic fungi.</title>
        <authorList>
            <person name="Proctor R.H."/>
            <person name="McCormick S.P."/>
            <person name="Kim H.S."/>
            <person name="Cardoza R.E."/>
            <person name="Stanley A.M."/>
            <person name="Lindo L."/>
            <person name="Kelly A."/>
            <person name="Brown D.W."/>
            <person name="Lee T."/>
            <person name="Vaughan M.M."/>
            <person name="Alexander N.J."/>
            <person name="Busman M."/>
            <person name="Gutierrez S."/>
        </authorList>
    </citation>
    <scope>NUCLEOTIDE SEQUENCE [LARGE SCALE GENOMIC DNA]</scope>
    <source>
        <strain evidence="3 4">NRRL 20695</strain>
    </source>
</reference>
<accession>A0A395T7P9</accession>
<gene>
    <name evidence="3" type="ORF">FLONG3_1205</name>
</gene>
<dbReference type="AlphaFoldDB" id="A0A395T7P9"/>
<evidence type="ECO:0008006" key="5">
    <source>
        <dbReference type="Google" id="ProtNLM"/>
    </source>
</evidence>
<name>A0A395T7P9_9HYPO</name>
<keyword evidence="2" id="KW-0732">Signal</keyword>
<feature type="compositionally biased region" description="Polar residues" evidence="1">
    <location>
        <begin position="588"/>
        <end position="624"/>
    </location>
</feature>
<feature type="region of interest" description="Disordered" evidence="1">
    <location>
        <begin position="143"/>
        <end position="223"/>
    </location>
</feature>
<protein>
    <recommendedName>
        <fullName evidence="5">Apple domain-containing protein</fullName>
    </recommendedName>
</protein>
<dbReference type="EMBL" id="PXOG01000025">
    <property type="protein sequence ID" value="RGP80730.1"/>
    <property type="molecule type" value="Genomic_DNA"/>
</dbReference>
<dbReference type="Proteomes" id="UP000266234">
    <property type="component" value="Unassembled WGS sequence"/>
</dbReference>
<feature type="chain" id="PRO_5017258551" description="Apple domain-containing protein" evidence="2">
    <location>
        <begin position="23"/>
        <end position="658"/>
    </location>
</feature>
<evidence type="ECO:0000313" key="4">
    <source>
        <dbReference type="Proteomes" id="UP000266234"/>
    </source>
</evidence>
<proteinExistence type="predicted"/>
<evidence type="ECO:0000256" key="1">
    <source>
        <dbReference type="SAM" id="MobiDB-lite"/>
    </source>
</evidence>
<feature type="signal peptide" evidence="2">
    <location>
        <begin position="1"/>
        <end position="22"/>
    </location>
</feature>
<dbReference type="STRING" id="694270.A0A395T7P9"/>
<feature type="region of interest" description="Disordered" evidence="1">
    <location>
        <begin position="306"/>
        <end position="333"/>
    </location>
</feature>
<evidence type="ECO:0000256" key="2">
    <source>
        <dbReference type="SAM" id="SignalP"/>
    </source>
</evidence>
<feature type="compositionally biased region" description="Polar residues" evidence="1">
    <location>
        <begin position="551"/>
        <end position="577"/>
    </location>
</feature>
<sequence>MRTLEFQWTLWALLPFLSTSAAAPESCSEMGDTYDASVYRFNVDCNTIGSNPATYAYYSLGDTFASCIQRCDLDEVCIAVNYQHFTGDCDLVAAFTQSQPSSDYDLAVKASVLTSPTTSTSLTTDAMPTTDSTTLVSTASTSDTLSTSDFTSLPSTATTSEEVSTSAYTSLSETASTSDAMSTSDAISTSDEVSTSDSTTLLPTVSTSDSASPSSPSSTIPTLDLTSTTVDSTSMLSTSILTSSLSTETLTSEPTMIFTTSDSFVSSSMSLSDSTTVEDVTVSSLTSSVLTFLTLSTSEAVAESSTITSASFSAPSTSESTSTPPTSSTTESVTIVETASTIHSTASDINMSLSSDDSTTKTPETTVLTDIATATIISSTCTTLTTLTDTVTSVTYVTVDSSQSVVTTCVPVTLVYSPCGCEHETYPTVDMVTVTSPCSTPGAYGKDTTTLTVPKACETLTSDGQSAVQYPSGWVGSQTYSGHGSYYLAQPTAGPQTDSQPDSKKPSQVVTVLASRTISEQDKASAGRAKATNGPQKATEEPSPEAGPEGNHQSKATPDQSIPSVSQFAASPQSSVHYEQVPAKESNAPETLSSSWTTHYSNHDASISASKTGSTDEIAQSNVPSEPGAKGSTPMTVSGANRPRCVLWAVIGLVLMFY</sequence>
<dbReference type="OrthoDB" id="5106696at2759"/>
<evidence type="ECO:0000313" key="3">
    <source>
        <dbReference type="EMBL" id="RGP80730.1"/>
    </source>
</evidence>